<accession>A0AA38IUH2</accession>
<dbReference type="AlphaFoldDB" id="A0AA38IUH2"/>
<feature type="chain" id="PRO_5041254300" description="Neuropeptide-like 4" evidence="1">
    <location>
        <begin position="18"/>
        <end position="81"/>
    </location>
</feature>
<evidence type="ECO:0000256" key="1">
    <source>
        <dbReference type="SAM" id="SignalP"/>
    </source>
</evidence>
<organism evidence="2 3">
    <name type="scientific">Zophobas morio</name>
    <dbReference type="NCBI Taxonomy" id="2755281"/>
    <lineage>
        <taxon>Eukaryota</taxon>
        <taxon>Metazoa</taxon>
        <taxon>Ecdysozoa</taxon>
        <taxon>Arthropoda</taxon>
        <taxon>Hexapoda</taxon>
        <taxon>Insecta</taxon>
        <taxon>Pterygota</taxon>
        <taxon>Neoptera</taxon>
        <taxon>Endopterygota</taxon>
        <taxon>Coleoptera</taxon>
        <taxon>Polyphaga</taxon>
        <taxon>Cucujiformia</taxon>
        <taxon>Tenebrionidae</taxon>
        <taxon>Zophobas</taxon>
    </lineage>
</organism>
<evidence type="ECO:0008006" key="4">
    <source>
        <dbReference type="Google" id="ProtNLM"/>
    </source>
</evidence>
<name>A0AA38IUH2_9CUCU</name>
<dbReference type="EMBL" id="JALNTZ010000002">
    <property type="protein sequence ID" value="KAJ3661816.1"/>
    <property type="molecule type" value="Genomic_DNA"/>
</dbReference>
<dbReference type="Proteomes" id="UP001168821">
    <property type="component" value="Unassembled WGS sequence"/>
</dbReference>
<sequence>MLKLCFAASVILTVVFAAPVARPVANPNPKPTFYAATYSVPAAPVAAPIAYTADLETPFVYADEYYEPVYYSAYAAPLVYV</sequence>
<proteinExistence type="predicted"/>
<reference evidence="2" key="1">
    <citation type="journal article" date="2023" name="G3 (Bethesda)">
        <title>Whole genome assemblies of Zophobas morio and Tenebrio molitor.</title>
        <authorList>
            <person name="Kaur S."/>
            <person name="Stinson S.A."/>
            <person name="diCenzo G.C."/>
        </authorList>
    </citation>
    <scope>NUCLEOTIDE SEQUENCE</scope>
    <source>
        <strain evidence="2">QUZm001</strain>
    </source>
</reference>
<keyword evidence="3" id="KW-1185">Reference proteome</keyword>
<gene>
    <name evidence="2" type="ORF">Zmor_006198</name>
</gene>
<keyword evidence="1" id="KW-0732">Signal</keyword>
<protein>
    <recommendedName>
        <fullName evidence="4">Neuropeptide-like 4</fullName>
    </recommendedName>
</protein>
<comment type="caution">
    <text evidence="2">The sequence shown here is derived from an EMBL/GenBank/DDBJ whole genome shotgun (WGS) entry which is preliminary data.</text>
</comment>
<evidence type="ECO:0000313" key="2">
    <source>
        <dbReference type="EMBL" id="KAJ3661816.1"/>
    </source>
</evidence>
<evidence type="ECO:0000313" key="3">
    <source>
        <dbReference type="Proteomes" id="UP001168821"/>
    </source>
</evidence>
<feature type="signal peptide" evidence="1">
    <location>
        <begin position="1"/>
        <end position="17"/>
    </location>
</feature>